<dbReference type="OrthoDB" id="6587998at2759"/>
<protein>
    <submittedName>
        <fullName evidence="4">Uncharacterized protein</fullName>
    </submittedName>
</protein>
<proteinExistence type="predicted"/>
<evidence type="ECO:0000313" key="4">
    <source>
        <dbReference type="EMBL" id="CAA9995456.1"/>
    </source>
</evidence>
<feature type="non-terminal residue" evidence="4">
    <location>
        <position position="1"/>
    </location>
</feature>
<feature type="transmembrane region" description="Helical" evidence="3">
    <location>
        <begin position="628"/>
        <end position="647"/>
    </location>
</feature>
<evidence type="ECO:0000256" key="3">
    <source>
        <dbReference type="SAM" id="Phobius"/>
    </source>
</evidence>
<organism evidence="4 5">
    <name type="scientific">Nesidiocoris tenuis</name>
    <dbReference type="NCBI Taxonomy" id="355587"/>
    <lineage>
        <taxon>Eukaryota</taxon>
        <taxon>Metazoa</taxon>
        <taxon>Ecdysozoa</taxon>
        <taxon>Arthropoda</taxon>
        <taxon>Hexapoda</taxon>
        <taxon>Insecta</taxon>
        <taxon>Pterygota</taxon>
        <taxon>Neoptera</taxon>
        <taxon>Paraneoptera</taxon>
        <taxon>Hemiptera</taxon>
        <taxon>Heteroptera</taxon>
        <taxon>Panheteroptera</taxon>
        <taxon>Cimicomorpha</taxon>
        <taxon>Miridae</taxon>
        <taxon>Dicyphina</taxon>
        <taxon>Nesidiocoris</taxon>
    </lineage>
</organism>
<dbReference type="Proteomes" id="UP000479000">
    <property type="component" value="Unassembled WGS sequence"/>
</dbReference>
<gene>
    <name evidence="4" type="ORF">NTEN_LOCUS2247</name>
</gene>
<feature type="transmembrane region" description="Helical" evidence="3">
    <location>
        <begin position="603"/>
        <end position="622"/>
    </location>
</feature>
<evidence type="ECO:0000313" key="5">
    <source>
        <dbReference type="Proteomes" id="UP000479000"/>
    </source>
</evidence>
<evidence type="ECO:0000256" key="1">
    <source>
        <dbReference type="SAM" id="Coils"/>
    </source>
</evidence>
<accession>A0A6H5G195</accession>
<keyword evidence="5" id="KW-1185">Reference proteome</keyword>
<feature type="region of interest" description="Disordered" evidence="2">
    <location>
        <begin position="264"/>
        <end position="306"/>
    </location>
</feature>
<feature type="coiled-coil region" evidence="1">
    <location>
        <begin position="69"/>
        <end position="103"/>
    </location>
</feature>
<reference evidence="4 5" key="1">
    <citation type="submission" date="2020-02" db="EMBL/GenBank/DDBJ databases">
        <authorList>
            <person name="Ferguson B K."/>
        </authorList>
    </citation>
    <scope>NUCLEOTIDE SEQUENCE [LARGE SCALE GENOMIC DNA]</scope>
</reference>
<keyword evidence="3" id="KW-1133">Transmembrane helix</keyword>
<sequence length="648" mass="75643">RYQALLDDDTWLCRNCGPTPPAPLDSSEFSKFVIDDQNPAFKRIGDTLNQITCSLSELQRSVQYQSSQYDEFYRDMKSMQLENARLNKDMTSVKEDVKRLDMDGDWLKKRVNHLEQTMIANELEINGIPGNFTGNVFDILNKICDLIKIKIEEQDVIDIRRINSDRRQRGNSPTIVVFRDRSIRQKILDSRKSIPTLTLKDVGVDLPDLRRKRHPRYSQWEEGFKINKLPGSRKEPRFSAKDQILSRLRLNNWTIWANPETRWNTTTKGKKNRERTLCLERSWPHKTREKRQRPEVRSSRRDTHQEYHLWSQSQHNDLLQRSTAQSDFIRGVLNQKPWGIPPEVSADRFRLFTVAQKRLVECNFYPKGQNLSRILKRFQTNEILSERFTIDRSTFELAPNGCHGRRSTPVWNGPLWLSTPQLNNRRKPLQAKTLRLQEPTGRLGRAKPTSIPNIVLFSEKRRRTPKTTDVESCRFENQVCVKECPSESWSSLPYRNNIQRFDARSIQSSLVCVDDRVKSTVTTVQRLTEVINNRQCADWYISSRPLYGRCLNLVGSLTQLNRPNLNDGLSSYQLMLSGWIKNRSDSDQYIEVMGKVIDDLYKSWRSIVVVLVITILVSLLYITLLRWIAGIMTWLSLIALLALLITCE</sequence>
<feature type="compositionally biased region" description="Basic and acidic residues" evidence="2">
    <location>
        <begin position="292"/>
        <end position="306"/>
    </location>
</feature>
<keyword evidence="1" id="KW-0175">Coiled coil</keyword>
<evidence type="ECO:0000256" key="2">
    <source>
        <dbReference type="SAM" id="MobiDB-lite"/>
    </source>
</evidence>
<keyword evidence="3" id="KW-0472">Membrane</keyword>
<keyword evidence="3" id="KW-0812">Transmembrane</keyword>
<dbReference type="AlphaFoldDB" id="A0A6H5G195"/>
<name>A0A6H5G195_9HEMI</name>
<dbReference type="EMBL" id="CADCXU010003307">
    <property type="protein sequence ID" value="CAA9995456.1"/>
    <property type="molecule type" value="Genomic_DNA"/>
</dbReference>